<feature type="transmembrane region" description="Helical" evidence="8">
    <location>
        <begin position="263"/>
        <end position="280"/>
    </location>
</feature>
<dbReference type="Proteomes" id="UP000230802">
    <property type="component" value="Unassembled WGS sequence"/>
</dbReference>
<evidence type="ECO:0000256" key="1">
    <source>
        <dbReference type="ARBA" id="ARBA00004651"/>
    </source>
</evidence>
<comment type="caution">
    <text evidence="9">The sequence shown here is derived from an EMBL/GenBank/DDBJ whole genome shotgun (WGS) entry which is preliminary data.</text>
</comment>
<feature type="transmembrane region" description="Helical" evidence="8">
    <location>
        <begin position="241"/>
        <end position="257"/>
    </location>
</feature>
<keyword evidence="7 8" id="KW-0472">Membrane</keyword>
<dbReference type="InterPro" id="IPR050297">
    <property type="entry name" value="LipidA_mod_glycosyltrf_83"/>
</dbReference>
<sequence length="493" mass="57107">MSLRVISALASVVNVWVLVRIVSLLIENIKKKNKNNQIKNKKNEGFFILYSLFFFLVPYSIQFTHFGTTESLLMLFYSLLIYFSLQLFKNKILNSTCPSKSEGRSGKFIILNSIVTGLALATKVSSIWFILVPMVAIVFSNTLKTNKLTGLIKFVFGGFIVAVIFSPYNLLDLPNFLRSMGYESDVALGRYVAFYTRQFIDTVPVIFQSMKIFPYALGWPIFLLGLGGLFILSWKNRGYNLLRFALLIYFIPNAFVFAKWTRFMAPVMPILLLFVVLFLLEIKVIKIIKIIIIIVSILPGLAYLSIYQNPDVRFQASEWIYQNIPVGSKILSETANVVDIPLASYYSYNRYKNYKVLSFDFYNLDESLALQYDLQKAIEEADYIFVPSRRIWANHTCIQNQKSKISLRRSFSEASKNQKLNEKCKKLEQKYPILNQYYDDLFSGKLGFKLVKEFESYPKIDLFSKTIYKIPDEAAEETWSVFDHPVIRIYKKM</sequence>
<accession>A0A2H0C3H9</accession>
<protein>
    <recommendedName>
        <fullName evidence="11">Glycosyltransferase RgtA/B/C/D-like domain-containing protein</fullName>
    </recommendedName>
</protein>
<comment type="subcellular location">
    <subcellularLocation>
        <location evidence="1">Cell membrane</location>
        <topology evidence="1">Multi-pass membrane protein</topology>
    </subcellularLocation>
</comment>
<evidence type="ECO:0000313" key="10">
    <source>
        <dbReference type="Proteomes" id="UP000230802"/>
    </source>
</evidence>
<dbReference type="GO" id="GO:0009103">
    <property type="term" value="P:lipopolysaccharide biosynthetic process"/>
    <property type="evidence" value="ECO:0007669"/>
    <property type="project" value="UniProtKB-ARBA"/>
</dbReference>
<dbReference type="GO" id="GO:0016763">
    <property type="term" value="F:pentosyltransferase activity"/>
    <property type="evidence" value="ECO:0007669"/>
    <property type="project" value="TreeGrafter"/>
</dbReference>
<dbReference type="PANTHER" id="PTHR33908">
    <property type="entry name" value="MANNOSYLTRANSFERASE YKCB-RELATED"/>
    <property type="match status" value="1"/>
</dbReference>
<feature type="transmembrane region" description="Helical" evidence="8">
    <location>
        <begin position="6"/>
        <end position="26"/>
    </location>
</feature>
<keyword evidence="3" id="KW-0328">Glycosyltransferase</keyword>
<evidence type="ECO:0000256" key="3">
    <source>
        <dbReference type="ARBA" id="ARBA00022676"/>
    </source>
</evidence>
<keyword evidence="6 8" id="KW-1133">Transmembrane helix</keyword>
<evidence type="ECO:0000256" key="6">
    <source>
        <dbReference type="ARBA" id="ARBA00022989"/>
    </source>
</evidence>
<evidence type="ECO:0000256" key="2">
    <source>
        <dbReference type="ARBA" id="ARBA00022475"/>
    </source>
</evidence>
<organism evidence="9 10">
    <name type="scientific">Candidatus Roizmanbacteria bacterium CG22_combo_CG10-13_8_21_14_all_33_16</name>
    <dbReference type="NCBI Taxonomy" id="1974859"/>
    <lineage>
        <taxon>Bacteria</taxon>
        <taxon>Candidatus Roizmaniibacteriota</taxon>
    </lineage>
</organism>
<dbReference type="EMBL" id="PCTD01000144">
    <property type="protein sequence ID" value="PIP64309.1"/>
    <property type="molecule type" value="Genomic_DNA"/>
</dbReference>
<evidence type="ECO:0008006" key="11">
    <source>
        <dbReference type="Google" id="ProtNLM"/>
    </source>
</evidence>
<gene>
    <name evidence="9" type="ORF">COW96_03260</name>
</gene>
<keyword evidence="2" id="KW-1003">Cell membrane</keyword>
<feature type="transmembrane region" description="Helical" evidence="8">
    <location>
        <begin position="47"/>
        <end position="65"/>
    </location>
</feature>
<evidence type="ECO:0000256" key="4">
    <source>
        <dbReference type="ARBA" id="ARBA00022679"/>
    </source>
</evidence>
<reference evidence="9 10" key="1">
    <citation type="submission" date="2017-09" db="EMBL/GenBank/DDBJ databases">
        <title>Depth-based differentiation of microbial function through sediment-hosted aquifers and enrichment of novel symbionts in the deep terrestrial subsurface.</title>
        <authorList>
            <person name="Probst A.J."/>
            <person name="Ladd B."/>
            <person name="Jarett J.K."/>
            <person name="Geller-Mcgrath D.E."/>
            <person name="Sieber C.M."/>
            <person name="Emerson J.B."/>
            <person name="Anantharaman K."/>
            <person name="Thomas B.C."/>
            <person name="Malmstrom R."/>
            <person name="Stieglmeier M."/>
            <person name="Klingl A."/>
            <person name="Woyke T."/>
            <person name="Ryan C.M."/>
            <person name="Banfield J.F."/>
        </authorList>
    </citation>
    <scope>NUCLEOTIDE SEQUENCE [LARGE SCALE GENOMIC DNA]</scope>
    <source>
        <strain evidence="9">CG22_combo_CG10-13_8_21_14_all_33_16</strain>
    </source>
</reference>
<dbReference type="GO" id="GO:0005886">
    <property type="term" value="C:plasma membrane"/>
    <property type="evidence" value="ECO:0007669"/>
    <property type="project" value="UniProtKB-SubCell"/>
</dbReference>
<proteinExistence type="predicted"/>
<feature type="transmembrane region" description="Helical" evidence="8">
    <location>
        <begin position="151"/>
        <end position="171"/>
    </location>
</feature>
<name>A0A2H0C3H9_9BACT</name>
<evidence type="ECO:0000256" key="8">
    <source>
        <dbReference type="SAM" id="Phobius"/>
    </source>
</evidence>
<keyword evidence="4" id="KW-0808">Transferase</keyword>
<evidence type="ECO:0000256" key="5">
    <source>
        <dbReference type="ARBA" id="ARBA00022692"/>
    </source>
</evidence>
<feature type="transmembrane region" description="Helical" evidence="8">
    <location>
        <begin position="287"/>
        <end position="307"/>
    </location>
</feature>
<dbReference type="AlphaFoldDB" id="A0A2H0C3H9"/>
<evidence type="ECO:0000256" key="7">
    <source>
        <dbReference type="ARBA" id="ARBA00023136"/>
    </source>
</evidence>
<feature type="transmembrane region" description="Helical" evidence="8">
    <location>
        <begin position="216"/>
        <end position="234"/>
    </location>
</feature>
<keyword evidence="5 8" id="KW-0812">Transmembrane</keyword>
<dbReference type="PANTHER" id="PTHR33908:SF11">
    <property type="entry name" value="MEMBRANE PROTEIN"/>
    <property type="match status" value="1"/>
</dbReference>
<feature type="transmembrane region" description="Helical" evidence="8">
    <location>
        <begin position="109"/>
        <end position="139"/>
    </location>
</feature>
<evidence type="ECO:0000313" key="9">
    <source>
        <dbReference type="EMBL" id="PIP64309.1"/>
    </source>
</evidence>